<gene>
    <name evidence="2" type="ORF">Prum_089420</name>
</gene>
<comment type="caution">
    <text evidence="2">The sequence shown here is derived from an EMBL/GenBank/DDBJ whole genome shotgun (WGS) entry which is preliminary data.</text>
</comment>
<dbReference type="AlphaFoldDB" id="A0A6V8LIC3"/>
<sequence length="179" mass="19777">MSTDLTRDWPRSAADAARAVIDRYGPPDEAGPSLLIWYGRTPWRRMLVHRDVAPHRFPKPHVDVLEQVVAHQVPADKVSELARFNGSLVYERTRGELSCRCADEEGNLLALNLAHDIAVHGLDVAEARRRCYVAMQTRLGDERDPYLDRLAFTPAGAGDPDEVTLTAFTPGAPGGGQPR</sequence>
<dbReference type="EMBL" id="BLPG01000001">
    <property type="protein sequence ID" value="GFJ95300.1"/>
    <property type="molecule type" value="Genomic_DNA"/>
</dbReference>
<feature type="region of interest" description="Disordered" evidence="1">
    <location>
        <begin position="155"/>
        <end position="179"/>
    </location>
</feature>
<proteinExistence type="predicted"/>
<reference evidence="2 3" key="1">
    <citation type="submission" date="2020-03" db="EMBL/GenBank/DDBJ databases">
        <title>Whole genome shotgun sequence of Phytohabitans rumicis NBRC 108638.</title>
        <authorList>
            <person name="Komaki H."/>
            <person name="Tamura T."/>
        </authorList>
    </citation>
    <scope>NUCLEOTIDE SEQUENCE [LARGE SCALE GENOMIC DNA]</scope>
    <source>
        <strain evidence="2 3">NBRC 108638</strain>
    </source>
</reference>
<keyword evidence="3" id="KW-1185">Reference proteome</keyword>
<organism evidence="2 3">
    <name type="scientific">Phytohabitans rumicis</name>
    <dbReference type="NCBI Taxonomy" id="1076125"/>
    <lineage>
        <taxon>Bacteria</taxon>
        <taxon>Bacillati</taxon>
        <taxon>Actinomycetota</taxon>
        <taxon>Actinomycetes</taxon>
        <taxon>Micromonosporales</taxon>
        <taxon>Micromonosporaceae</taxon>
    </lineage>
</organism>
<protein>
    <submittedName>
        <fullName evidence="2">Uncharacterized protein</fullName>
    </submittedName>
</protein>
<reference evidence="2 3" key="2">
    <citation type="submission" date="2020-03" db="EMBL/GenBank/DDBJ databases">
        <authorList>
            <person name="Ichikawa N."/>
            <person name="Kimura A."/>
            <person name="Kitahashi Y."/>
            <person name="Uohara A."/>
        </authorList>
    </citation>
    <scope>NUCLEOTIDE SEQUENCE [LARGE SCALE GENOMIC DNA]</scope>
    <source>
        <strain evidence="2 3">NBRC 108638</strain>
    </source>
</reference>
<accession>A0A6V8LIC3</accession>
<dbReference type="RefSeq" id="WP_246278725.1">
    <property type="nucleotide sequence ID" value="NZ_BAABJB010000012.1"/>
</dbReference>
<evidence type="ECO:0000313" key="2">
    <source>
        <dbReference type="EMBL" id="GFJ95300.1"/>
    </source>
</evidence>
<name>A0A6V8LIC3_9ACTN</name>
<dbReference type="Proteomes" id="UP000482960">
    <property type="component" value="Unassembled WGS sequence"/>
</dbReference>
<evidence type="ECO:0000313" key="3">
    <source>
        <dbReference type="Proteomes" id="UP000482960"/>
    </source>
</evidence>
<evidence type="ECO:0000256" key="1">
    <source>
        <dbReference type="SAM" id="MobiDB-lite"/>
    </source>
</evidence>